<organism evidence="3 4">
    <name type="scientific">Luteimonas lutimaris</name>
    <dbReference type="NCBI Taxonomy" id="698645"/>
    <lineage>
        <taxon>Bacteria</taxon>
        <taxon>Pseudomonadati</taxon>
        <taxon>Pseudomonadota</taxon>
        <taxon>Gammaproteobacteria</taxon>
        <taxon>Lysobacterales</taxon>
        <taxon>Lysobacteraceae</taxon>
        <taxon>Luteimonas</taxon>
    </lineage>
</organism>
<keyword evidence="4" id="KW-1185">Reference proteome</keyword>
<dbReference type="Gene3D" id="3.40.570.10">
    <property type="entry name" value="Extracellular Endonuclease, subunit A"/>
    <property type="match status" value="1"/>
</dbReference>
<feature type="region of interest" description="Disordered" evidence="1">
    <location>
        <begin position="1"/>
        <end position="26"/>
    </location>
</feature>
<gene>
    <name evidence="3" type="ORF">GCM10022229_05180</name>
</gene>
<feature type="region of interest" description="Disordered" evidence="1">
    <location>
        <begin position="152"/>
        <end position="171"/>
    </location>
</feature>
<evidence type="ECO:0000256" key="1">
    <source>
        <dbReference type="SAM" id="MobiDB-lite"/>
    </source>
</evidence>
<evidence type="ECO:0000259" key="2">
    <source>
        <dbReference type="Pfam" id="PF13930"/>
    </source>
</evidence>
<sequence length="276" mass="29958">MFESVRPTSVCPVDHRADAAPDPSAPDAEAITTALRDASFVSRPWVARNIVAGMDDAQLSSLARQDGGREALDALDDALQGAPWLMPDAPALRDRIATALRDDDPGTTGPGGVTTTTEHIGENVVTWTNDSEGRPIRAEADLTEVFTGIDRSSAETKAQRDAAGRGVEGDQGGHLIGHRFVKDQGLKNLFPQNGNFNVSAYKKLENEWADWIDAGMDVHITVGLTPENVDRPDRVRVAYEVTDPADGRVVYDQRVTFRNEAGQQFDRVPRADMPNA</sequence>
<dbReference type="Proteomes" id="UP001501727">
    <property type="component" value="Unassembled WGS sequence"/>
</dbReference>
<feature type="compositionally biased region" description="Basic and acidic residues" evidence="1">
    <location>
        <begin position="152"/>
        <end position="163"/>
    </location>
</feature>
<evidence type="ECO:0000313" key="3">
    <source>
        <dbReference type="EMBL" id="GAA3915038.1"/>
    </source>
</evidence>
<dbReference type="EMBL" id="BAAAZU010000003">
    <property type="protein sequence ID" value="GAA3915038.1"/>
    <property type="molecule type" value="Genomic_DNA"/>
</dbReference>
<protein>
    <recommendedName>
        <fullName evidence="2">Type VII secretion system protein EssD-like domain-containing protein</fullName>
    </recommendedName>
</protein>
<comment type="caution">
    <text evidence="3">The sequence shown here is derived from an EMBL/GenBank/DDBJ whole genome shotgun (WGS) entry which is preliminary data.</text>
</comment>
<accession>A0ABP7M968</accession>
<dbReference type="InterPro" id="IPR044929">
    <property type="entry name" value="DNA/RNA_non-sp_Endonuclease_sf"/>
</dbReference>
<reference evidence="4" key="1">
    <citation type="journal article" date="2019" name="Int. J. Syst. Evol. Microbiol.">
        <title>The Global Catalogue of Microorganisms (GCM) 10K type strain sequencing project: providing services to taxonomists for standard genome sequencing and annotation.</title>
        <authorList>
            <consortium name="The Broad Institute Genomics Platform"/>
            <consortium name="The Broad Institute Genome Sequencing Center for Infectious Disease"/>
            <person name="Wu L."/>
            <person name="Ma J."/>
        </authorList>
    </citation>
    <scope>NUCLEOTIDE SEQUENCE [LARGE SCALE GENOMIC DNA]</scope>
    <source>
        <strain evidence="4">JCM 16916</strain>
    </source>
</reference>
<name>A0ABP7M968_9GAMM</name>
<evidence type="ECO:0000313" key="4">
    <source>
        <dbReference type="Proteomes" id="UP001501727"/>
    </source>
</evidence>
<dbReference type="Pfam" id="PF13930">
    <property type="entry name" value="Endonuclea_NS_2"/>
    <property type="match status" value="1"/>
</dbReference>
<dbReference type="InterPro" id="IPR044927">
    <property type="entry name" value="Endonuclea_NS_2"/>
</dbReference>
<dbReference type="RefSeq" id="WP_344758375.1">
    <property type="nucleotide sequence ID" value="NZ_BAAAZU010000003.1"/>
</dbReference>
<feature type="domain" description="Type VII secretion system protein EssD-like" evidence="2">
    <location>
        <begin position="122"/>
        <end position="241"/>
    </location>
</feature>
<proteinExistence type="predicted"/>